<evidence type="ECO:0000313" key="2">
    <source>
        <dbReference type="EMBL" id="MBC3767244.1"/>
    </source>
</evidence>
<accession>A0A8J6M0L2</accession>
<comment type="similarity">
    <text evidence="1">Belongs to the UPF0231 family.</text>
</comment>
<organism evidence="2 3">
    <name type="scientific">Neptunicella marina</name>
    <dbReference type="NCBI Taxonomy" id="2125989"/>
    <lineage>
        <taxon>Bacteria</taxon>
        <taxon>Pseudomonadati</taxon>
        <taxon>Pseudomonadota</taxon>
        <taxon>Gammaproteobacteria</taxon>
        <taxon>Alteromonadales</taxon>
        <taxon>Alteromonadaceae</taxon>
        <taxon>Neptunicella</taxon>
    </lineage>
</organism>
<evidence type="ECO:0000313" key="3">
    <source>
        <dbReference type="Proteomes" id="UP000601768"/>
    </source>
</evidence>
<dbReference type="AlphaFoldDB" id="A0A8J6M0L2"/>
<keyword evidence="3" id="KW-1185">Reference proteome</keyword>
<sequence>MEYDFFPSSFGPPVAEFSSGFEAIGDWMSNDIGADAHVIDQLLTMIEQLENRQKLEHEFISAQYVLHMDQHEVELKFKYDAQYSAQLTAEEEHIMSIENGAGCGLTDLKIALQKWREYIMESRSAL</sequence>
<protein>
    <submittedName>
        <fullName evidence="2">YacL family protein</fullName>
    </submittedName>
</protein>
<gene>
    <name evidence="2" type="ORF">H8B19_15290</name>
</gene>
<name>A0A8J6M0L2_9ALTE</name>
<reference evidence="2" key="1">
    <citation type="journal article" date="2018" name="Int. J. Syst. Evol. Microbiol.">
        <title>Neptunicella marina gen. nov., sp. nov., isolated from surface seawater.</title>
        <authorList>
            <person name="Liu X."/>
            <person name="Lai Q."/>
            <person name="Du Y."/>
            <person name="Zhang X."/>
            <person name="Liu Z."/>
            <person name="Sun F."/>
            <person name="Shao Z."/>
        </authorList>
    </citation>
    <scope>NUCLEOTIDE SEQUENCE</scope>
    <source>
        <strain evidence="2">S27-2</strain>
    </source>
</reference>
<evidence type="ECO:0000256" key="1">
    <source>
        <dbReference type="ARBA" id="ARBA00005367"/>
    </source>
</evidence>
<dbReference type="InterPro" id="IPR008249">
    <property type="entry name" value="UPF0231"/>
</dbReference>
<comment type="caution">
    <text evidence="2">The sequence shown here is derived from an EMBL/GenBank/DDBJ whole genome shotgun (WGS) entry which is preliminary data.</text>
</comment>
<dbReference type="Pfam" id="PF06062">
    <property type="entry name" value="UPF0231"/>
    <property type="match status" value="1"/>
</dbReference>
<reference evidence="2" key="2">
    <citation type="submission" date="2020-08" db="EMBL/GenBank/DDBJ databases">
        <authorList>
            <person name="Lai Q."/>
        </authorList>
    </citation>
    <scope>NUCLEOTIDE SEQUENCE</scope>
    <source>
        <strain evidence="2">S27-2</strain>
    </source>
</reference>
<dbReference type="EMBL" id="JACNEP010000015">
    <property type="protein sequence ID" value="MBC3767244.1"/>
    <property type="molecule type" value="Genomic_DNA"/>
</dbReference>
<proteinExistence type="inferred from homology"/>
<dbReference type="Proteomes" id="UP000601768">
    <property type="component" value="Unassembled WGS sequence"/>
</dbReference>
<dbReference type="RefSeq" id="WP_186507762.1">
    <property type="nucleotide sequence ID" value="NZ_JACNEP010000015.1"/>
</dbReference>